<evidence type="ECO:0000256" key="3">
    <source>
        <dbReference type="SAM" id="Phobius"/>
    </source>
</evidence>
<evidence type="ECO:0000313" key="5">
    <source>
        <dbReference type="Proteomes" id="UP001139648"/>
    </source>
</evidence>
<feature type="transmembrane region" description="Helical" evidence="3">
    <location>
        <begin position="61"/>
        <end position="80"/>
    </location>
</feature>
<dbReference type="GO" id="GO:0016020">
    <property type="term" value="C:membrane"/>
    <property type="evidence" value="ECO:0007669"/>
    <property type="project" value="InterPro"/>
</dbReference>
<keyword evidence="3" id="KW-0472">Membrane</keyword>
<dbReference type="PANTHER" id="PTHR42837:SF2">
    <property type="entry name" value="MEMBRANE METALLOPROTEASE ARASP2, CHLOROPLASTIC-RELATED"/>
    <property type="match status" value="1"/>
</dbReference>
<evidence type="ECO:0000313" key="4">
    <source>
        <dbReference type="EMBL" id="MCP2357124.1"/>
    </source>
</evidence>
<keyword evidence="3" id="KW-1133">Transmembrane helix</keyword>
<dbReference type="InterPro" id="IPR004387">
    <property type="entry name" value="Pept_M50_Zn"/>
</dbReference>
<keyword evidence="4" id="KW-0378">Hydrolase</keyword>
<dbReference type="InterPro" id="IPR036034">
    <property type="entry name" value="PDZ_sf"/>
</dbReference>
<keyword evidence="4" id="KW-0645">Protease</keyword>
<protein>
    <submittedName>
        <fullName evidence="4">Membrane-associated protease RseP (Regulator of RpoE activity)</fullName>
    </submittedName>
</protein>
<comment type="caution">
    <text evidence="4">The sequence shown here is derived from an EMBL/GenBank/DDBJ whole genome shotgun (WGS) entry which is preliminary data.</text>
</comment>
<organism evidence="4 5">
    <name type="scientific">Nonomuraea thailandensis</name>
    <dbReference type="NCBI Taxonomy" id="1188745"/>
    <lineage>
        <taxon>Bacteria</taxon>
        <taxon>Bacillati</taxon>
        <taxon>Actinomycetota</taxon>
        <taxon>Actinomycetes</taxon>
        <taxon>Streptosporangiales</taxon>
        <taxon>Streptosporangiaceae</taxon>
        <taxon>Nonomuraea</taxon>
    </lineage>
</organism>
<proteinExistence type="predicted"/>
<dbReference type="PANTHER" id="PTHR42837">
    <property type="entry name" value="REGULATOR OF SIGMA-E PROTEASE RSEP"/>
    <property type="match status" value="1"/>
</dbReference>
<comment type="cofactor">
    <cofactor evidence="1">
        <name>Zn(2+)</name>
        <dbReference type="ChEBI" id="CHEBI:29105"/>
    </cofactor>
</comment>
<dbReference type="GO" id="GO:0006508">
    <property type="term" value="P:proteolysis"/>
    <property type="evidence" value="ECO:0007669"/>
    <property type="project" value="UniProtKB-KW"/>
</dbReference>
<name>A0A9X2GGL1_9ACTN</name>
<dbReference type="Proteomes" id="UP001139648">
    <property type="component" value="Unassembled WGS sequence"/>
</dbReference>
<feature type="region of interest" description="Disordered" evidence="2">
    <location>
        <begin position="189"/>
        <end position="209"/>
    </location>
</feature>
<reference evidence="4" key="1">
    <citation type="submission" date="2022-06" db="EMBL/GenBank/DDBJ databases">
        <title>Sequencing the genomes of 1000 actinobacteria strains.</title>
        <authorList>
            <person name="Klenk H.-P."/>
        </authorList>
    </citation>
    <scope>NUCLEOTIDE SEQUENCE</scope>
    <source>
        <strain evidence="4">DSM 46694</strain>
    </source>
</reference>
<sequence>MRGGEIEHGIEWIPFGGCIRVIGLSPPARPGRKRCVRATRTASSTVRKCWQKVINMSGGPLMNFVPAFVFFTVLLVGIGLPTELPTTSSATQTCVITSSGWRAACEPGDRMVSFDGAAIGSWEDAKRLVRSPGAGPVRLGLVRDGKPMTLDVTLIAQDRPTAPLGGPQTRLRQDHATAELTDGFTTADPHRALRHGQAPSPGTERRTSHLPVVTGCRAALSERGDSEMTLGAHDGCSFEPFR</sequence>
<gene>
    <name evidence="4" type="ORF">HD597_004144</name>
</gene>
<dbReference type="SUPFAM" id="SSF50156">
    <property type="entry name" value="PDZ domain-like"/>
    <property type="match status" value="1"/>
</dbReference>
<accession>A0A9X2GGL1</accession>
<evidence type="ECO:0000256" key="1">
    <source>
        <dbReference type="ARBA" id="ARBA00001947"/>
    </source>
</evidence>
<dbReference type="GO" id="GO:0004222">
    <property type="term" value="F:metalloendopeptidase activity"/>
    <property type="evidence" value="ECO:0007669"/>
    <property type="project" value="InterPro"/>
</dbReference>
<dbReference type="EMBL" id="JAMZEB010000002">
    <property type="protein sequence ID" value="MCP2357124.1"/>
    <property type="molecule type" value="Genomic_DNA"/>
</dbReference>
<evidence type="ECO:0000256" key="2">
    <source>
        <dbReference type="SAM" id="MobiDB-lite"/>
    </source>
</evidence>
<dbReference type="AlphaFoldDB" id="A0A9X2GGL1"/>
<dbReference type="Gene3D" id="2.30.42.10">
    <property type="match status" value="1"/>
</dbReference>
<keyword evidence="5" id="KW-1185">Reference proteome</keyword>
<keyword evidence="3" id="KW-0812">Transmembrane</keyword>